<evidence type="ECO:0000256" key="5">
    <source>
        <dbReference type="ARBA" id="ARBA00022840"/>
    </source>
</evidence>
<dbReference type="AlphaFoldDB" id="A0A5C4QUS4"/>
<comment type="subunit">
    <text evidence="9 11">Forms a cylinder of 14 subunits composed of two heptameric rings stacked back-to-back. Interacts with the co-chaperonin GroES.</text>
</comment>
<dbReference type="InterPro" id="IPR027413">
    <property type="entry name" value="GROEL-like_equatorial_sf"/>
</dbReference>
<dbReference type="PROSITE" id="PS00296">
    <property type="entry name" value="CHAPERONINS_CPN60"/>
    <property type="match status" value="1"/>
</dbReference>
<comment type="subcellular location">
    <subcellularLocation>
        <location evidence="2">Cell surface</location>
    </subcellularLocation>
    <subcellularLocation>
        <location evidence="9">Cytoplasm</location>
    </subcellularLocation>
    <subcellularLocation>
        <location evidence="8">Secreted</location>
        <location evidence="8">Capsule</location>
    </subcellularLocation>
    <subcellularLocation>
        <location evidence="1">Secreted</location>
        <location evidence="1">Cell wall</location>
    </subcellularLocation>
</comment>
<comment type="function">
    <text evidence="9 11">Together with its co-chaperonin GroES, plays an essential role in assisting protein folding. The GroEL-GroES system forms a nano-cage that allows encapsulation of the non-native substrate proteins and provides a physical environment optimized to promote and accelerate protein folding.</text>
</comment>
<dbReference type="GO" id="GO:0051082">
    <property type="term" value="F:unfolded protein binding"/>
    <property type="evidence" value="ECO:0007669"/>
    <property type="project" value="UniProtKB-UniRule"/>
</dbReference>
<dbReference type="InterPro" id="IPR001844">
    <property type="entry name" value="Cpn60/GroEL"/>
</dbReference>
<protein>
    <recommendedName>
        <fullName evidence="9">Chaperonin GroEL</fullName>
        <ecNumber evidence="9">5.6.1.7</ecNumber>
    </recommendedName>
    <alternativeName>
        <fullName evidence="9">60 kDa chaperonin</fullName>
    </alternativeName>
    <alternativeName>
        <fullName evidence="9">Chaperonin-60</fullName>
        <shortName evidence="9">Cpn60</shortName>
    </alternativeName>
</protein>
<evidence type="ECO:0000256" key="3">
    <source>
        <dbReference type="ARBA" id="ARBA00006607"/>
    </source>
</evidence>
<evidence type="ECO:0000256" key="7">
    <source>
        <dbReference type="ARBA" id="ARBA00023235"/>
    </source>
</evidence>
<feature type="binding site" evidence="9">
    <location>
        <position position="413"/>
    </location>
    <ligand>
        <name>ATP</name>
        <dbReference type="ChEBI" id="CHEBI:30616"/>
    </ligand>
</feature>
<dbReference type="NCBIfam" id="NF009487">
    <property type="entry name" value="PRK12849.1"/>
    <property type="match status" value="1"/>
</dbReference>
<dbReference type="CDD" id="cd03344">
    <property type="entry name" value="GroEL"/>
    <property type="match status" value="1"/>
</dbReference>
<keyword evidence="13" id="KW-1185">Reference proteome</keyword>
<dbReference type="Gene3D" id="3.50.7.10">
    <property type="entry name" value="GroEL"/>
    <property type="match status" value="1"/>
</dbReference>
<dbReference type="GO" id="GO:0042026">
    <property type="term" value="P:protein refolding"/>
    <property type="evidence" value="ECO:0007669"/>
    <property type="project" value="UniProtKB-UniRule"/>
</dbReference>
<evidence type="ECO:0000256" key="1">
    <source>
        <dbReference type="ARBA" id="ARBA00004191"/>
    </source>
</evidence>
<evidence type="ECO:0000256" key="10">
    <source>
        <dbReference type="RuleBase" id="RU000418"/>
    </source>
</evidence>
<dbReference type="InterPro" id="IPR002423">
    <property type="entry name" value="Cpn60/GroEL/TCP-1"/>
</dbReference>
<feature type="binding site" evidence="9">
    <location>
        <begin position="477"/>
        <end position="479"/>
    </location>
    <ligand>
        <name>ATP</name>
        <dbReference type="ChEBI" id="CHEBI:30616"/>
    </ligand>
</feature>
<dbReference type="GO" id="GO:0016853">
    <property type="term" value="F:isomerase activity"/>
    <property type="evidence" value="ECO:0007669"/>
    <property type="project" value="UniProtKB-KW"/>
</dbReference>
<evidence type="ECO:0000313" key="13">
    <source>
        <dbReference type="Proteomes" id="UP000306145"/>
    </source>
</evidence>
<dbReference type="PANTHER" id="PTHR45633">
    <property type="entry name" value="60 KDA HEAT SHOCK PROTEIN, MITOCHONDRIAL"/>
    <property type="match status" value="1"/>
</dbReference>
<evidence type="ECO:0000256" key="8">
    <source>
        <dbReference type="ARBA" id="ARBA00025702"/>
    </source>
</evidence>
<gene>
    <name evidence="9 12" type="primary">groL</name>
    <name evidence="9" type="synonym">groEL</name>
    <name evidence="12" type="ORF">FHG89_12280</name>
</gene>
<dbReference type="GO" id="GO:0009986">
    <property type="term" value="C:cell surface"/>
    <property type="evidence" value="ECO:0007669"/>
    <property type="project" value="UniProtKB-SubCell"/>
</dbReference>
<evidence type="ECO:0000256" key="2">
    <source>
        <dbReference type="ARBA" id="ARBA00004241"/>
    </source>
</evidence>
<dbReference type="InterPro" id="IPR027409">
    <property type="entry name" value="GroEL-like_apical_dom_sf"/>
</dbReference>
<keyword evidence="6 9" id="KW-0143">Chaperone</keyword>
<evidence type="ECO:0000256" key="9">
    <source>
        <dbReference type="HAMAP-Rule" id="MF_00600"/>
    </source>
</evidence>
<dbReference type="SUPFAM" id="SSF52029">
    <property type="entry name" value="GroEL apical domain-like"/>
    <property type="match status" value="1"/>
</dbReference>
<keyword evidence="9" id="KW-0963">Cytoplasm</keyword>
<dbReference type="NCBIfam" id="TIGR02348">
    <property type="entry name" value="GroEL"/>
    <property type="match status" value="1"/>
</dbReference>
<sequence length="540" mass="56784">MAKMIAFDEEARRGLERGMNQLADAVKVTLGPKGRNVVLEKKWGAPTITNDGVSIAKEIELEDPYEKIGAELVKEVAKKTDDVAGDGTTTATVLAQALVREGLRNVAAGANPMALKRGIEAAVASVSEELSKLAKDVETKEQIASTASISAGDSTVGEIIAEAMDKVGKEGVITVEESNTFGLELELTEGMRFDKGYISAYFMTDPERMEAVFDDPYLLIVNSKISSVKDLLPILEKVMQSGKPLLIIAEDIEGEALATLVVNKVRGTFKSVAVKAPGFGDRRKAMLADIAILTGGQVISEEVGLKLDAVGLDMLGRARKVVVTKDETTIVDGAGDADQIQGRVNQIRAEIDKSDSDYDREKLQERLAKLAGGVAVIKVGAATEVELKERKHRIEDAVRNAKAAVEEGIVPGGGVALVQAGKTAFDKLDLVGDEATGANIVKVALDAPLRQIAVNAGLEGGVVVEKVRNLEAGHGLNAANGEYVDLLAAGIIDPAKVTRSALQNAASIAALFLTTEAVVADKPEKTPAAPAGPGGGDMDF</sequence>
<dbReference type="OrthoDB" id="9766614at2"/>
<dbReference type="GO" id="GO:0009408">
    <property type="term" value="P:response to heat"/>
    <property type="evidence" value="ECO:0007669"/>
    <property type="project" value="UniProtKB-ARBA"/>
</dbReference>
<evidence type="ECO:0000313" key="12">
    <source>
        <dbReference type="EMBL" id="TNH29537.1"/>
    </source>
</evidence>
<dbReference type="InterPro" id="IPR018370">
    <property type="entry name" value="Chaperonin_Cpn60_CS"/>
</dbReference>
<dbReference type="GO" id="GO:0005737">
    <property type="term" value="C:cytoplasm"/>
    <property type="evidence" value="ECO:0007669"/>
    <property type="project" value="UniProtKB-SubCell"/>
</dbReference>
<comment type="caution">
    <text evidence="9">Lacks conserved residue(s) required for the propagation of feature annotation.</text>
</comment>
<dbReference type="NCBIfam" id="NF009489">
    <property type="entry name" value="PRK12851.1"/>
    <property type="match status" value="1"/>
</dbReference>
<dbReference type="EMBL" id="VDFY01000141">
    <property type="protein sequence ID" value="TNH29537.1"/>
    <property type="molecule type" value="Genomic_DNA"/>
</dbReference>
<comment type="similarity">
    <text evidence="3 9 10">Belongs to the chaperonin (HSP60) family.</text>
</comment>
<dbReference type="NCBIfam" id="NF000592">
    <property type="entry name" value="PRK00013.1"/>
    <property type="match status" value="1"/>
</dbReference>
<dbReference type="GO" id="GO:0042603">
    <property type="term" value="C:capsule"/>
    <property type="evidence" value="ECO:0007669"/>
    <property type="project" value="UniProtKB-SubCell"/>
</dbReference>
<dbReference type="SUPFAM" id="SSF54849">
    <property type="entry name" value="GroEL-intermediate domain like"/>
    <property type="match status" value="1"/>
</dbReference>
<dbReference type="GO" id="GO:0140662">
    <property type="term" value="F:ATP-dependent protein folding chaperone"/>
    <property type="evidence" value="ECO:0007669"/>
    <property type="project" value="InterPro"/>
</dbReference>
<dbReference type="GO" id="GO:0005524">
    <property type="term" value="F:ATP binding"/>
    <property type="evidence" value="ECO:0007669"/>
    <property type="project" value="UniProtKB-UniRule"/>
</dbReference>
<feature type="binding site" evidence="9">
    <location>
        <begin position="86"/>
        <end position="90"/>
    </location>
    <ligand>
        <name>ATP</name>
        <dbReference type="ChEBI" id="CHEBI:30616"/>
    </ligand>
</feature>
<name>A0A5C4QUS4_9ACTN</name>
<dbReference type="PRINTS" id="PR00298">
    <property type="entry name" value="CHAPERONIN60"/>
</dbReference>
<dbReference type="NCBIfam" id="NF009488">
    <property type="entry name" value="PRK12850.1"/>
    <property type="match status" value="1"/>
</dbReference>
<dbReference type="Proteomes" id="UP000306145">
    <property type="component" value="Unassembled WGS sequence"/>
</dbReference>
<feature type="binding site" evidence="9">
    <location>
        <begin position="29"/>
        <end position="32"/>
    </location>
    <ligand>
        <name>ATP</name>
        <dbReference type="ChEBI" id="CHEBI:30616"/>
    </ligand>
</feature>
<proteinExistence type="inferred from homology"/>
<dbReference type="RefSeq" id="WP_139584511.1">
    <property type="nucleotide sequence ID" value="NZ_VDFY01000141.1"/>
</dbReference>
<evidence type="ECO:0000256" key="11">
    <source>
        <dbReference type="RuleBase" id="RU000419"/>
    </source>
</evidence>
<dbReference type="Gene3D" id="1.10.560.10">
    <property type="entry name" value="GroEL-like equatorial domain"/>
    <property type="match status" value="1"/>
</dbReference>
<evidence type="ECO:0000256" key="6">
    <source>
        <dbReference type="ARBA" id="ARBA00023186"/>
    </source>
</evidence>
<keyword evidence="7 9" id="KW-0413">Isomerase</keyword>
<dbReference type="Gene3D" id="3.30.260.10">
    <property type="entry name" value="TCP-1-like chaperonin intermediate domain"/>
    <property type="match status" value="1"/>
</dbReference>
<dbReference type="InterPro" id="IPR027410">
    <property type="entry name" value="TCP-1-like_intermed_sf"/>
</dbReference>
<reference evidence="12 13" key="1">
    <citation type="submission" date="2019-06" db="EMBL/GenBank/DDBJ databases">
        <title>Micromonospora ordensis sp. nov., isolated from deep marine sediment.</title>
        <authorList>
            <person name="Veyisoglu A."/>
            <person name="Carro L."/>
            <person name="Klenk H.-P."/>
            <person name="Sahin N."/>
        </authorList>
    </citation>
    <scope>NUCLEOTIDE SEQUENCE [LARGE SCALE GENOMIC DNA]</scope>
    <source>
        <strain evidence="12 13">S2509</strain>
    </source>
</reference>
<keyword evidence="5 9" id="KW-0067">ATP-binding</keyword>
<dbReference type="FunFam" id="3.50.7.10:FF:000001">
    <property type="entry name" value="60 kDa chaperonin"/>
    <property type="match status" value="1"/>
</dbReference>
<feature type="binding site" evidence="9">
    <location>
        <position position="493"/>
    </location>
    <ligand>
        <name>ATP</name>
        <dbReference type="ChEBI" id="CHEBI:30616"/>
    </ligand>
</feature>
<organism evidence="12 13">
    <name type="scientific">Micromonospora orduensis</name>
    <dbReference type="NCBI Taxonomy" id="1420891"/>
    <lineage>
        <taxon>Bacteria</taxon>
        <taxon>Bacillati</taxon>
        <taxon>Actinomycetota</taxon>
        <taxon>Actinomycetes</taxon>
        <taxon>Micromonosporales</taxon>
        <taxon>Micromonosporaceae</taxon>
        <taxon>Micromonospora</taxon>
    </lineage>
</organism>
<keyword evidence="4 9" id="KW-0547">Nucleotide-binding</keyword>
<dbReference type="Pfam" id="PF00118">
    <property type="entry name" value="Cpn60_TCP1"/>
    <property type="match status" value="1"/>
</dbReference>
<evidence type="ECO:0000256" key="4">
    <source>
        <dbReference type="ARBA" id="ARBA00022741"/>
    </source>
</evidence>
<dbReference type="EC" id="5.6.1.7" evidence="9"/>
<accession>A0A5C4QUS4</accession>
<dbReference type="SUPFAM" id="SSF48592">
    <property type="entry name" value="GroEL equatorial domain-like"/>
    <property type="match status" value="1"/>
</dbReference>
<dbReference type="HAMAP" id="MF_00600">
    <property type="entry name" value="CH60"/>
    <property type="match status" value="1"/>
</dbReference>
<comment type="caution">
    <text evidence="12">The sequence shown here is derived from an EMBL/GenBank/DDBJ whole genome shotgun (WGS) entry which is preliminary data.</text>
</comment>